<evidence type="ECO:0000313" key="2">
    <source>
        <dbReference type="Proteomes" id="UP000799291"/>
    </source>
</evidence>
<dbReference type="Proteomes" id="UP000799291">
    <property type="component" value="Unassembled WGS sequence"/>
</dbReference>
<accession>A0A6G1J111</accession>
<proteinExistence type="predicted"/>
<dbReference type="AlphaFoldDB" id="A0A6G1J111"/>
<organism evidence="1 2">
    <name type="scientific">Lentithecium fluviatile CBS 122367</name>
    <dbReference type="NCBI Taxonomy" id="1168545"/>
    <lineage>
        <taxon>Eukaryota</taxon>
        <taxon>Fungi</taxon>
        <taxon>Dikarya</taxon>
        <taxon>Ascomycota</taxon>
        <taxon>Pezizomycotina</taxon>
        <taxon>Dothideomycetes</taxon>
        <taxon>Pleosporomycetidae</taxon>
        <taxon>Pleosporales</taxon>
        <taxon>Massarineae</taxon>
        <taxon>Lentitheciaceae</taxon>
        <taxon>Lentithecium</taxon>
    </lineage>
</organism>
<gene>
    <name evidence="1" type="ORF">K458DRAFT_418499</name>
</gene>
<protein>
    <recommendedName>
        <fullName evidence="3">F-box domain-containing protein</fullName>
    </recommendedName>
</protein>
<sequence length="333" mass="38250">MAHPPPPHTPSLPPELWIRILTYNTDLTHLWTTCRHISRTFRAYTEQVFAESVIRATYIDFALEKYNLGGKSKRPEIPTSFERFEAGVKLEGGGRDRTTVWFRDKRKKGDVAGGKKKEYDRIVRRWEDNVRGMEAQMPNYTVRIGNLVNDTALPGLEISTATRAIAFDWRRMYTLFFREQLLLRNLKTAWQRTTLVQIAANNARLAKGEKLASSDYPPAWPVAEIECRKLVRRKRLADHYADNEEMVWAIASLKCFENHGAAGGSARAFKLNPELPGAGLGERWFGSVSLVQGLYLDEWSCMHRIDTKVEHVRGEEEFPRYSVPPPDLKEEAE</sequence>
<dbReference type="OrthoDB" id="2997776at2759"/>
<evidence type="ECO:0008006" key="3">
    <source>
        <dbReference type="Google" id="ProtNLM"/>
    </source>
</evidence>
<dbReference type="EMBL" id="MU005582">
    <property type="protein sequence ID" value="KAF2684194.1"/>
    <property type="molecule type" value="Genomic_DNA"/>
</dbReference>
<keyword evidence="2" id="KW-1185">Reference proteome</keyword>
<name>A0A6G1J111_9PLEO</name>
<evidence type="ECO:0000313" key="1">
    <source>
        <dbReference type="EMBL" id="KAF2684194.1"/>
    </source>
</evidence>
<reference evidence="1" key="1">
    <citation type="journal article" date="2020" name="Stud. Mycol.">
        <title>101 Dothideomycetes genomes: a test case for predicting lifestyles and emergence of pathogens.</title>
        <authorList>
            <person name="Haridas S."/>
            <person name="Albert R."/>
            <person name="Binder M."/>
            <person name="Bloem J."/>
            <person name="Labutti K."/>
            <person name="Salamov A."/>
            <person name="Andreopoulos B."/>
            <person name="Baker S."/>
            <person name="Barry K."/>
            <person name="Bills G."/>
            <person name="Bluhm B."/>
            <person name="Cannon C."/>
            <person name="Castanera R."/>
            <person name="Culley D."/>
            <person name="Daum C."/>
            <person name="Ezra D."/>
            <person name="Gonzalez J."/>
            <person name="Henrissat B."/>
            <person name="Kuo A."/>
            <person name="Liang C."/>
            <person name="Lipzen A."/>
            <person name="Lutzoni F."/>
            <person name="Magnuson J."/>
            <person name="Mondo S."/>
            <person name="Nolan M."/>
            <person name="Ohm R."/>
            <person name="Pangilinan J."/>
            <person name="Park H.-J."/>
            <person name="Ramirez L."/>
            <person name="Alfaro M."/>
            <person name="Sun H."/>
            <person name="Tritt A."/>
            <person name="Yoshinaga Y."/>
            <person name="Zwiers L.-H."/>
            <person name="Turgeon B."/>
            <person name="Goodwin S."/>
            <person name="Spatafora J."/>
            <person name="Crous P."/>
            <person name="Grigoriev I."/>
        </authorList>
    </citation>
    <scope>NUCLEOTIDE SEQUENCE</scope>
    <source>
        <strain evidence="1">CBS 122367</strain>
    </source>
</reference>